<sequence>MKKNDCDSLKTRRIIMREFANLEKPITIRGITFKNRIMAAPVGFVWPDPWSSMPDAHTILNHEDRARGGAAVVTLGETAVSRTRSMRRSDGDVLVPDEERLIYPAQAWLKLTDSIIRHGAIPNIQLFHAGEATEPKWIHGQNPIGPTGYTRDDGVTVEEMDEEMMNTVADEFAEAAFQAKFANFPMVMLHGAHGWLLAQFFSKLTNKRTDKYGGSLENRARFPLMVVKRIRERCGEDFIIEYRMSGDEHLDGGSTLDEAVEFGKMLEEYVDILHISSGSYYASRQYTFPTIFTPHGCNLHLAEAFKKGGIKVPIASVGAFWDPELMDQAIAEGKADFVAVSRQIAADPMFPRKIFTGFKEEVRPCTRCINCLGNKYVGRNECDVNPIMGNEIYTIRTPDVKEKRKVLVVGGGPGGMNAALTAAQRGHEVILAEKSDQLGGNLKFTDYDLHKGRLKDYKDYLIRQVKNERIDVRYNTNVNQAYVEQEEPYALIVAVGAEKVRPNIKGIDKKHVMYAIDAYYHQDSIGDKVVMIGGGLSGCEVGLHFADSGKEVTVIEMTEELAAGANVIHRAAVLEMMEEKTTYYLNSEVVEITDTGVLARDKKGNDIRVDADTVIYCVGTKRKEDVVEHLRSSRYYKLFFPIGDCVPGSAITSKNIKDAVHGGYFAAMDII</sequence>
<protein>
    <recommendedName>
        <fullName evidence="14">NADH oxidase</fullName>
    </recommendedName>
</protein>
<dbReference type="PRINTS" id="PR00469">
    <property type="entry name" value="PNDRDTASEII"/>
</dbReference>
<name>A0A430AZ07_9ENTE</name>
<dbReference type="PANTHER" id="PTHR42917">
    <property type="entry name" value="2,4-DIENOYL-COA REDUCTASE"/>
    <property type="match status" value="1"/>
</dbReference>
<evidence type="ECO:0000256" key="1">
    <source>
        <dbReference type="ARBA" id="ARBA00001917"/>
    </source>
</evidence>
<evidence type="ECO:0000256" key="5">
    <source>
        <dbReference type="ARBA" id="ARBA00022643"/>
    </source>
</evidence>
<dbReference type="Gene3D" id="3.40.50.720">
    <property type="entry name" value="NAD(P)-binding Rossmann-like Domain"/>
    <property type="match status" value="1"/>
</dbReference>
<evidence type="ECO:0008006" key="14">
    <source>
        <dbReference type="Google" id="ProtNLM"/>
    </source>
</evidence>
<dbReference type="SUPFAM" id="SSF51905">
    <property type="entry name" value="FAD/NAD(P)-binding domain"/>
    <property type="match status" value="1"/>
</dbReference>
<evidence type="ECO:0000313" key="12">
    <source>
        <dbReference type="EMBL" id="RSU13256.1"/>
    </source>
</evidence>
<evidence type="ECO:0000256" key="8">
    <source>
        <dbReference type="ARBA" id="ARBA00023004"/>
    </source>
</evidence>
<dbReference type="OrthoDB" id="9772736at2"/>
<dbReference type="PRINTS" id="PR00368">
    <property type="entry name" value="FADPNR"/>
</dbReference>
<feature type="domain" description="NADH:flavin oxidoreductase/NADH oxidase N-terminal" evidence="10">
    <location>
        <begin position="24"/>
        <end position="359"/>
    </location>
</feature>
<dbReference type="Gene3D" id="3.20.20.70">
    <property type="entry name" value="Aldolase class I"/>
    <property type="match status" value="1"/>
</dbReference>
<evidence type="ECO:0000259" key="11">
    <source>
        <dbReference type="Pfam" id="PF07992"/>
    </source>
</evidence>
<evidence type="ECO:0000256" key="2">
    <source>
        <dbReference type="ARBA" id="ARBA00001966"/>
    </source>
</evidence>
<organism evidence="12 13">
    <name type="scientific">Vagococcus acidifermentans</name>
    <dbReference type="NCBI Taxonomy" id="564710"/>
    <lineage>
        <taxon>Bacteria</taxon>
        <taxon>Bacillati</taxon>
        <taxon>Bacillota</taxon>
        <taxon>Bacilli</taxon>
        <taxon>Lactobacillales</taxon>
        <taxon>Enterococcaceae</taxon>
        <taxon>Vagococcus</taxon>
    </lineage>
</organism>
<evidence type="ECO:0000256" key="4">
    <source>
        <dbReference type="ARBA" id="ARBA00022630"/>
    </source>
</evidence>
<dbReference type="SUPFAM" id="SSF51395">
    <property type="entry name" value="FMN-linked oxidoreductases"/>
    <property type="match status" value="1"/>
</dbReference>
<dbReference type="Proteomes" id="UP000286773">
    <property type="component" value="Unassembled WGS sequence"/>
</dbReference>
<comment type="cofactor">
    <cofactor evidence="1">
        <name>FMN</name>
        <dbReference type="ChEBI" id="CHEBI:58210"/>
    </cofactor>
</comment>
<dbReference type="GO" id="GO:0051536">
    <property type="term" value="F:iron-sulfur cluster binding"/>
    <property type="evidence" value="ECO:0007669"/>
    <property type="project" value="UniProtKB-KW"/>
</dbReference>
<dbReference type="InterPro" id="IPR023753">
    <property type="entry name" value="FAD/NAD-binding_dom"/>
</dbReference>
<comment type="cofactor">
    <cofactor evidence="2">
        <name>[4Fe-4S] cluster</name>
        <dbReference type="ChEBI" id="CHEBI:49883"/>
    </cofactor>
</comment>
<keyword evidence="6" id="KW-0479">Metal-binding</keyword>
<dbReference type="InterPro" id="IPR051793">
    <property type="entry name" value="NADH:flavin_oxidoreductase"/>
</dbReference>
<keyword evidence="7" id="KW-0560">Oxidoreductase</keyword>
<keyword evidence="8" id="KW-0408">Iron</keyword>
<comment type="caution">
    <text evidence="12">The sequence shown here is derived from an EMBL/GenBank/DDBJ whole genome shotgun (WGS) entry which is preliminary data.</text>
</comment>
<evidence type="ECO:0000313" key="13">
    <source>
        <dbReference type="Proteomes" id="UP000286773"/>
    </source>
</evidence>
<dbReference type="InterPro" id="IPR013785">
    <property type="entry name" value="Aldolase_TIM"/>
</dbReference>
<keyword evidence="5" id="KW-0288">FMN</keyword>
<dbReference type="PANTHER" id="PTHR42917:SF2">
    <property type="entry name" value="2,4-DIENOYL-COA REDUCTASE [(2E)-ENOYL-COA-PRODUCING]"/>
    <property type="match status" value="1"/>
</dbReference>
<gene>
    <name evidence="12" type="ORF">CBF27_03480</name>
</gene>
<dbReference type="GO" id="GO:0016491">
    <property type="term" value="F:oxidoreductase activity"/>
    <property type="evidence" value="ECO:0007669"/>
    <property type="project" value="UniProtKB-KW"/>
</dbReference>
<dbReference type="Pfam" id="PF00724">
    <property type="entry name" value="Oxidored_FMN"/>
    <property type="match status" value="1"/>
</dbReference>
<keyword evidence="4" id="KW-0285">Flavoprotein</keyword>
<accession>A0A430AZ07</accession>
<dbReference type="Gene3D" id="3.50.50.60">
    <property type="entry name" value="FAD/NAD(P)-binding domain"/>
    <property type="match status" value="1"/>
</dbReference>
<keyword evidence="13" id="KW-1185">Reference proteome</keyword>
<dbReference type="GO" id="GO:0010181">
    <property type="term" value="F:FMN binding"/>
    <property type="evidence" value="ECO:0007669"/>
    <property type="project" value="InterPro"/>
</dbReference>
<reference evidence="12 13" key="1">
    <citation type="submission" date="2017-05" db="EMBL/GenBank/DDBJ databases">
        <title>Vagococcus spp. assemblies.</title>
        <authorList>
            <person name="Gulvik C.A."/>
        </authorList>
    </citation>
    <scope>NUCLEOTIDE SEQUENCE [LARGE SCALE GENOMIC DNA]</scope>
    <source>
        <strain evidence="12 13">LMG 24798</strain>
    </source>
</reference>
<dbReference type="CDD" id="cd02803">
    <property type="entry name" value="OYE_like_FMN_family"/>
    <property type="match status" value="1"/>
</dbReference>
<evidence type="ECO:0000256" key="9">
    <source>
        <dbReference type="ARBA" id="ARBA00023014"/>
    </source>
</evidence>
<dbReference type="InterPro" id="IPR036188">
    <property type="entry name" value="FAD/NAD-bd_sf"/>
</dbReference>
<feature type="domain" description="FAD/NAD(P)-binding" evidence="11">
    <location>
        <begin position="405"/>
        <end position="628"/>
    </location>
</feature>
<evidence type="ECO:0000256" key="6">
    <source>
        <dbReference type="ARBA" id="ARBA00022723"/>
    </source>
</evidence>
<evidence type="ECO:0000256" key="3">
    <source>
        <dbReference type="ARBA" id="ARBA00011048"/>
    </source>
</evidence>
<comment type="similarity">
    <text evidence="3">In the N-terminal section; belongs to the NADH:flavin oxidoreductase/NADH oxidase family.</text>
</comment>
<dbReference type="GO" id="GO:0046872">
    <property type="term" value="F:metal ion binding"/>
    <property type="evidence" value="ECO:0007669"/>
    <property type="project" value="UniProtKB-KW"/>
</dbReference>
<dbReference type="InterPro" id="IPR001155">
    <property type="entry name" value="OxRdtase_FMN_N"/>
</dbReference>
<evidence type="ECO:0000256" key="7">
    <source>
        <dbReference type="ARBA" id="ARBA00023002"/>
    </source>
</evidence>
<proteinExistence type="inferred from homology"/>
<keyword evidence="9" id="KW-0411">Iron-sulfur</keyword>
<dbReference type="EMBL" id="NGKC01000003">
    <property type="protein sequence ID" value="RSU13256.1"/>
    <property type="molecule type" value="Genomic_DNA"/>
</dbReference>
<dbReference type="AlphaFoldDB" id="A0A430AZ07"/>
<evidence type="ECO:0000259" key="10">
    <source>
        <dbReference type="Pfam" id="PF00724"/>
    </source>
</evidence>
<dbReference type="Pfam" id="PF07992">
    <property type="entry name" value="Pyr_redox_2"/>
    <property type="match status" value="1"/>
</dbReference>